<dbReference type="PANTHER" id="PTHR43407">
    <property type="entry name" value="GLUTAMINE SYNTHETASE"/>
    <property type="match status" value="1"/>
</dbReference>
<dbReference type="EMBL" id="LHXV01000002">
    <property type="protein sequence ID" value="KXB01782.1"/>
    <property type="molecule type" value="Genomic_DNA"/>
</dbReference>
<gene>
    <name evidence="6" type="ORF">AKJ41_00240</name>
</gene>
<dbReference type="Proteomes" id="UP000070344">
    <property type="component" value="Unassembled WGS sequence"/>
</dbReference>
<evidence type="ECO:0000256" key="1">
    <source>
        <dbReference type="ARBA" id="ARBA00009897"/>
    </source>
</evidence>
<dbReference type="Pfam" id="PF03951">
    <property type="entry name" value="Gln-synt_N"/>
    <property type="match status" value="1"/>
</dbReference>
<dbReference type="Pfam" id="PF00120">
    <property type="entry name" value="Gln-synt_C"/>
    <property type="match status" value="1"/>
</dbReference>
<dbReference type="SUPFAM" id="SSF55931">
    <property type="entry name" value="Glutamine synthetase/guanido kinase"/>
    <property type="match status" value="1"/>
</dbReference>
<dbReference type="GO" id="GO:0005737">
    <property type="term" value="C:cytoplasm"/>
    <property type="evidence" value="ECO:0007669"/>
    <property type="project" value="TreeGrafter"/>
</dbReference>
<dbReference type="SUPFAM" id="SSF54368">
    <property type="entry name" value="Glutamine synthetase, N-terminal domain"/>
    <property type="match status" value="1"/>
</dbReference>
<feature type="domain" description="GS beta-grasp" evidence="4">
    <location>
        <begin position="7"/>
        <end position="92"/>
    </location>
</feature>
<accession>A0A133V5R1</accession>
<keyword evidence="7" id="KW-1185">Reference proteome</keyword>
<dbReference type="GO" id="GO:0004356">
    <property type="term" value="F:glutamine synthetase activity"/>
    <property type="evidence" value="ECO:0007669"/>
    <property type="project" value="InterPro"/>
</dbReference>
<dbReference type="GO" id="GO:0006542">
    <property type="term" value="P:glutamine biosynthetic process"/>
    <property type="evidence" value="ECO:0007669"/>
    <property type="project" value="InterPro"/>
</dbReference>
<dbReference type="GO" id="GO:0016020">
    <property type="term" value="C:membrane"/>
    <property type="evidence" value="ECO:0007669"/>
    <property type="project" value="TreeGrafter"/>
</dbReference>
<dbReference type="AlphaFoldDB" id="A0A133V5R1"/>
<dbReference type="PATRIC" id="fig|1698271.3.peg.61"/>
<dbReference type="InterPro" id="IPR027302">
    <property type="entry name" value="Gln_synth_N_conserv_site"/>
</dbReference>
<protein>
    <submittedName>
        <fullName evidence="6">Uncharacterized protein</fullName>
    </submittedName>
</protein>
<dbReference type="PANTHER" id="PTHR43407:SF1">
    <property type="entry name" value="LENGSIN"/>
    <property type="match status" value="1"/>
</dbReference>
<dbReference type="InterPro" id="IPR008146">
    <property type="entry name" value="Gln_synth_cat_dom"/>
</dbReference>
<reference evidence="6 7" key="1">
    <citation type="journal article" date="2016" name="Sci. Rep.">
        <title>Metabolic traits of an uncultured archaeal lineage -MSBL1- from brine pools of the Red Sea.</title>
        <authorList>
            <person name="Mwirichia R."/>
            <person name="Alam I."/>
            <person name="Rashid M."/>
            <person name="Vinu M."/>
            <person name="Ba-Alawi W."/>
            <person name="Anthony Kamau A."/>
            <person name="Kamanda Ngugi D."/>
            <person name="Goker M."/>
            <person name="Klenk H.P."/>
            <person name="Bajic V."/>
            <person name="Stingl U."/>
        </authorList>
    </citation>
    <scope>NUCLEOTIDE SEQUENCE [LARGE SCALE GENOMIC DNA]</scope>
    <source>
        <strain evidence="6">SCGC-AAA259O05</strain>
    </source>
</reference>
<dbReference type="InterPro" id="IPR036651">
    <property type="entry name" value="Gln_synt_N_sf"/>
</dbReference>
<feature type="domain" description="GS catalytic" evidence="5">
    <location>
        <begin position="99"/>
        <end position="416"/>
    </location>
</feature>
<evidence type="ECO:0000256" key="3">
    <source>
        <dbReference type="RuleBase" id="RU000384"/>
    </source>
</evidence>
<dbReference type="SMART" id="SM01230">
    <property type="entry name" value="Gln-synt_C"/>
    <property type="match status" value="1"/>
</dbReference>
<proteinExistence type="inferred from homology"/>
<evidence type="ECO:0000259" key="5">
    <source>
        <dbReference type="PROSITE" id="PS51987"/>
    </source>
</evidence>
<evidence type="ECO:0000313" key="6">
    <source>
        <dbReference type="EMBL" id="KXB01782.1"/>
    </source>
</evidence>
<comment type="similarity">
    <text evidence="1 2 3">Belongs to the glutamine synthetase family.</text>
</comment>
<evidence type="ECO:0000313" key="7">
    <source>
        <dbReference type="Proteomes" id="UP000070344"/>
    </source>
</evidence>
<dbReference type="PROSITE" id="PS51986">
    <property type="entry name" value="GS_BETA_GRASP"/>
    <property type="match status" value="1"/>
</dbReference>
<dbReference type="Gene3D" id="3.30.590.10">
    <property type="entry name" value="Glutamine synthetase/guanido kinase, catalytic domain"/>
    <property type="match status" value="1"/>
</dbReference>
<dbReference type="InterPro" id="IPR008147">
    <property type="entry name" value="Gln_synt_N"/>
</dbReference>
<dbReference type="PROSITE" id="PS00180">
    <property type="entry name" value="GLNA_1"/>
    <property type="match status" value="1"/>
</dbReference>
<dbReference type="Gene3D" id="3.10.20.70">
    <property type="entry name" value="Glutamine synthetase, N-terminal domain"/>
    <property type="match status" value="1"/>
</dbReference>
<sequence length="416" mass="46417">MEEVEREDVEYVQLQFTNVEGKLKSMTVHVSQIGEAIDEGLGFDGSSVTGYADVEESDLVLMPDLETFQILPWKSRGKSIARLFCTVCYPNGEPHEADPRNVLDTYLRTWEKEGYTFFVGSEIEFYLLKNGNPIDDGGYLDSPPNDKAEKHRTEMAIDLRDLGFTVEKIHHEVSSGQNELDFRYSDALTTADNIIACRQALKTLGRERGLDVNYEPKPIPDGMGNGLHCHHSLGDSKTGQNLFYDPGGKYRMSDLARHFLGGELVHAPALTALAASAPNSYDRLVPGYEAPVYVSWGGPNRTVMTRTPGYEVRSGSGMRFEYRTPDPLCNPYLLFTGLLAVGMDGVDRELDPGPPASENIFEMTEEERESRGITILPDSLHKALDALHADDVIRGALGEKMTETYIDRKREESFNC</sequence>
<name>A0A133V5R1_9EURY</name>
<evidence type="ECO:0000256" key="2">
    <source>
        <dbReference type="PROSITE-ProRule" id="PRU01330"/>
    </source>
</evidence>
<dbReference type="PROSITE" id="PS51987">
    <property type="entry name" value="GS_CATALYTIC"/>
    <property type="match status" value="1"/>
</dbReference>
<organism evidence="6 7">
    <name type="scientific">candidate division MSBL1 archaeon SCGC-AAA259O05</name>
    <dbReference type="NCBI Taxonomy" id="1698271"/>
    <lineage>
        <taxon>Archaea</taxon>
        <taxon>Methanobacteriati</taxon>
        <taxon>Methanobacteriota</taxon>
        <taxon>candidate division MSBL1</taxon>
    </lineage>
</organism>
<dbReference type="InterPro" id="IPR014746">
    <property type="entry name" value="Gln_synth/guanido_kin_cat_dom"/>
</dbReference>
<evidence type="ECO:0000259" key="4">
    <source>
        <dbReference type="PROSITE" id="PS51986"/>
    </source>
</evidence>
<comment type="caution">
    <text evidence="6">The sequence shown here is derived from an EMBL/GenBank/DDBJ whole genome shotgun (WGS) entry which is preliminary data.</text>
</comment>